<evidence type="ECO:0008006" key="3">
    <source>
        <dbReference type="Google" id="ProtNLM"/>
    </source>
</evidence>
<dbReference type="InterPro" id="IPR058232">
    <property type="entry name" value="Lsa36-like"/>
</dbReference>
<dbReference type="EMBL" id="NPDT01000002">
    <property type="protein sequence ID" value="PJZ66371.1"/>
    <property type="molecule type" value="Genomic_DNA"/>
</dbReference>
<gene>
    <name evidence="1" type="ORF">CH371_08855</name>
</gene>
<sequence length="405" mass="43736">MDRMAPTMSFFGRCIKGAAFIILPFALYFLPSQSTEAQITCTPPASGNNVCSFIPASTYAEFNGLEQTIRTQYLNELTKSMADASVLANINSSMMGPGTVNRFQIGGGISLGGVKKDDVNIQYSDISLPKFPNVGASINPGAMVGVNLGWLLGRGQSDQPDQSSDSSSQRSFLHRINIYAHGFQGRIGQGDLRKISNTASDDLDVGGYINSFGATIRFQIARERYTRLDFFGFTGISLGIGFHRKWEEVTLRYHPSTADAIKVAFGPATGKWEQEVDFSYQSKVQSVPIDIRTGVRLFYLLTIFAGAGITSNSGYTKLNLHASGPLYLALDPNASSLPPELISQMNGNAGGTLSLRTGGSANVRTQMNYLIGGFEINVLMFKILAEAVATDDKVYSANVGVKFAL</sequence>
<dbReference type="NCBIfam" id="NF047512">
    <property type="entry name" value="LIC_11975_fam"/>
    <property type="match status" value="1"/>
</dbReference>
<protein>
    <recommendedName>
        <fullName evidence="3">Autotransporter domain-containing protein</fullName>
    </recommendedName>
</protein>
<evidence type="ECO:0000313" key="1">
    <source>
        <dbReference type="EMBL" id="PJZ66371.1"/>
    </source>
</evidence>
<dbReference type="AlphaFoldDB" id="A0A2M9ZD57"/>
<reference evidence="1 2" key="1">
    <citation type="submission" date="2017-07" db="EMBL/GenBank/DDBJ databases">
        <title>Leptospira spp. isolated from tropical soils.</title>
        <authorList>
            <person name="Thibeaux R."/>
            <person name="Iraola G."/>
            <person name="Ferres I."/>
            <person name="Bierque E."/>
            <person name="Girault D."/>
            <person name="Soupe-Gilbert M.-E."/>
            <person name="Picardeau M."/>
            <person name="Goarant C."/>
        </authorList>
    </citation>
    <scope>NUCLEOTIDE SEQUENCE [LARGE SCALE GENOMIC DNA]</scope>
    <source>
        <strain evidence="1 2">FH2-C-A2</strain>
    </source>
</reference>
<dbReference type="Proteomes" id="UP000231912">
    <property type="component" value="Unassembled WGS sequence"/>
</dbReference>
<accession>A0A2M9ZD57</accession>
<dbReference type="RefSeq" id="WP_100758576.1">
    <property type="nucleotide sequence ID" value="NZ_NPDT01000002.1"/>
</dbReference>
<proteinExistence type="predicted"/>
<evidence type="ECO:0000313" key="2">
    <source>
        <dbReference type="Proteomes" id="UP000231912"/>
    </source>
</evidence>
<comment type="caution">
    <text evidence="1">The sequence shown here is derived from an EMBL/GenBank/DDBJ whole genome shotgun (WGS) entry which is preliminary data.</text>
</comment>
<organism evidence="1 2">
    <name type="scientific">Leptospira wolffii</name>
    <dbReference type="NCBI Taxonomy" id="409998"/>
    <lineage>
        <taxon>Bacteria</taxon>
        <taxon>Pseudomonadati</taxon>
        <taxon>Spirochaetota</taxon>
        <taxon>Spirochaetia</taxon>
        <taxon>Leptospirales</taxon>
        <taxon>Leptospiraceae</taxon>
        <taxon>Leptospira</taxon>
    </lineage>
</organism>
<name>A0A2M9ZD57_9LEPT</name>